<dbReference type="AlphaFoldDB" id="A0A1P8UME8"/>
<organism evidence="2 3">
    <name type="scientific">Salipiger abyssi</name>
    <dbReference type="NCBI Taxonomy" id="1250539"/>
    <lineage>
        <taxon>Bacteria</taxon>
        <taxon>Pseudomonadati</taxon>
        <taxon>Pseudomonadota</taxon>
        <taxon>Alphaproteobacteria</taxon>
        <taxon>Rhodobacterales</taxon>
        <taxon>Roseobacteraceae</taxon>
        <taxon>Salipiger</taxon>
    </lineage>
</organism>
<dbReference type="InterPro" id="IPR032710">
    <property type="entry name" value="NTF2-like_dom_sf"/>
</dbReference>
<keyword evidence="2" id="KW-0614">Plasmid</keyword>
<dbReference type="Gene3D" id="3.10.450.50">
    <property type="match status" value="1"/>
</dbReference>
<dbReference type="RefSeq" id="WP_076694345.1">
    <property type="nucleotide sequence ID" value="NZ_CP015090.1"/>
</dbReference>
<gene>
    <name evidence="2" type="ORF">Ga0080574_TMP230</name>
</gene>
<proteinExistence type="predicted"/>
<dbReference type="Proteomes" id="UP000187059">
    <property type="component" value="Plasmid pPABY2"/>
</dbReference>
<dbReference type="KEGG" id="paby:Ga0080574_TMP230"/>
<dbReference type="InterPro" id="IPR037401">
    <property type="entry name" value="SnoaL-like"/>
</dbReference>
<protein>
    <submittedName>
        <fullName evidence="2">SnoaL-like domain-containing protein</fullName>
    </submittedName>
</protein>
<dbReference type="Pfam" id="PF13577">
    <property type="entry name" value="SnoaL_4"/>
    <property type="match status" value="1"/>
</dbReference>
<accession>A0A1P8UME8</accession>
<feature type="domain" description="SnoaL-like" evidence="1">
    <location>
        <begin position="5"/>
        <end position="134"/>
    </location>
</feature>
<evidence type="ECO:0000259" key="1">
    <source>
        <dbReference type="Pfam" id="PF13577"/>
    </source>
</evidence>
<dbReference type="EMBL" id="CP015090">
    <property type="protein sequence ID" value="APZ50564.1"/>
    <property type="molecule type" value="Genomic_DNA"/>
</dbReference>
<dbReference type="SUPFAM" id="SSF54427">
    <property type="entry name" value="NTF2-like"/>
    <property type="match status" value="1"/>
</dbReference>
<name>A0A1P8UME8_9RHOB</name>
<geneLocation type="plasmid" evidence="3">
    <name>ppaby2</name>
</geneLocation>
<evidence type="ECO:0000313" key="3">
    <source>
        <dbReference type="Proteomes" id="UP000187059"/>
    </source>
</evidence>
<sequence>MDTLQRLAIEAECSRLMTTFSLCTDTFDYDRALGLFVPDCTFQRADEVFEGLDGLRFVLNRRNPERITRHIVSNMLIDVEDETTATGQAYALVFGHVGALDEHGEAPLGAPDSLVIFNGGFTRTDEGWRIKTWRIDLSFRRKAA</sequence>
<evidence type="ECO:0000313" key="2">
    <source>
        <dbReference type="EMBL" id="APZ50564.1"/>
    </source>
</evidence>
<reference evidence="2 3" key="1">
    <citation type="submission" date="2016-04" db="EMBL/GenBank/DDBJ databases">
        <title>Deep-sea bacteria in the southern Pacific.</title>
        <authorList>
            <person name="Tang K."/>
        </authorList>
    </citation>
    <scope>NUCLEOTIDE SEQUENCE [LARGE SCALE GENOMIC DNA]</scope>
    <source>
        <strain evidence="2 3">JLT2014</strain>
        <plasmid evidence="3">ppaby2</plasmid>
    </source>
</reference>
<dbReference type="OrthoDB" id="981191at2"/>
<keyword evidence="3" id="KW-1185">Reference proteome</keyword>